<accession>A0A0A1DHL4</accession>
<evidence type="ECO:0000256" key="1">
    <source>
        <dbReference type="ARBA" id="ARBA00006484"/>
    </source>
</evidence>
<dbReference type="InterPro" id="IPR036291">
    <property type="entry name" value="NAD(P)-bd_dom_sf"/>
</dbReference>
<sequence>MEPDVALVTGSTRGLGAAIAARLAAEGVTVAVNGLDPDEADAVIARIRAAGGTAAPALGDVTDPDQVATLVDGVRRTLGPVRTLVLNATGPQPDIAVEHTSWRDHLDQLDFFARSPVLLLDALLDDLTASGAGRIVMVDSEVVDRPPPGRSAYATAKSAQVGLMRAWAVELAGRGITVNAVAPGFVPVERHEGVDVTGYLATVPVARMGTPDDVANAVAFFAARAASFVTGQRLTVDGGRSLA</sequence>
<dbReference type="HOGENOM" id="CLU_010194_1_3_11"/>
<dbReference type="OrthoDB" id="517007at2"/>
<organism evidence="4 5">
    <name type="scientific">Nocardioides simplex</name>
    <name type="common">Arthrobacter simplex</name>
    <dbReference type="NCBI Taxonomy" id="2045"/>
    <lineage>
        <taxon>Bacteria</taxon>
        <taxon>Bacillati</taxon>
        <taxon>Actinomycetota</taxon>
        <taxon>Actinomycetes</taxon>
        <taxon>Propionibacteriales</taxon>
        <taxon>Nocardioidaceae</taxon>
        <taxon>Pimelobacter</taxon>
    </lineage>
</organism>
<dbReference type="Gene3D" id="3.40.50.720">
    <property type="entry name" value="NAD(P)-binding Rossmann-like Domain"/>
    <property type="match status" value="1"/>
</dbReference>
<reference evidence="4 5" key="1">
    <citation type="journal article" date="2015" name="Genome Announc.">
        <title>Complete Genome Sequence of Steroid-Transforming Nocardioides simplex VKM Ac-2033D.</title>
        <authorList>
            <person name="Shtratnikova V.Y."/>
            <person name="Schelkunov M.I."/>
            <person name="Pekov Y.A."/>
            <person name="Fokina V.V."/>
            <person name="Logacheva M.D."/>
            <person name="Sokolov S.L."/>
            <person name="Bragin E.Y."/>
            <person name="Ashapkin V.V."/>
            <person name="Donova M.V."/>
        </authorList>
    </citation>
    <scope>NUCLEOTIDE SEQUENCE [LARGE SCALE GENOMIC DNA]</scope>
    <source>
        <strain evidence="4 5">VKM Ac-2033D</strain>
    </source>
</reference>
<dbReference type="InterPro" id="IPR057326">
    <property type="entry name" value="KR_dom"/>
</dbReference>
<dbReference type="FunFam" id="3.40.50.720:FF:000084">
    <property type="entry name" value="Short-chain dehydrogenase reductase"/>
    <property type="match status" value="1"/>
</dbReference>
<evidence type="ECO:0000259" key="3">
    <source>
        <dbReference type="SMART" id="SM00822"/>
    </source>
</evidence>
<dbReference type="PANTHER" id="PTHR42879">
    <property type="entry name" value="3-OXOACYL-(ACYL-CARRIER-PROTEIN) REDUCTASE"/>
    <property type="match status" value="1"/>
</dbReference>
<feature type="domain" description="Ketoreductase" evidence="3">
    <location>
        <begin position="4"/>
        <end position="184"/>
    </location>
</feature>
<dbReference type="InterPro" id="IPR002347">
    <property type="entry name" value="SDR_fam"/>
</dbReference>
<dbReference type="RefSeq" id="WP_038676766.1">
    <property type="nucleotide sequence ID" value="NZ_BJMC01000005.1"/>
</dbReference>
<dbReference type="GeneID" id="96608109"/>
<dbReference type="Pfam" id="PF13561">
    <property type="entry name" value="adh_short_C2"/>
    <property type="match status" value="1"/>
</dbReference>
<dbReference type="GO" id="GO:0004316">
    <property type="term" value="F:3-oxoacyl-[acyl-carrier-protein] reductase (NADPH) activity"/>
    <property type="evidence" value="ECO:0007669"/>
    <property type="project" value="UniProtKB-EC"/>
</dbReference>
<evidence type="ECO:0000313" key="5">
    <source>
        <dbReference type="Proteomes" id="UP000030300"/>
    </source>
</evidence>
<dbReference type="EMBL" id="CP009896">
    <property type="protein sequence ID" value="AIY16112.1"/>
    <property type="molecule type" value="Genomic_DNA"/>
</dbReference>
<proteinExistence type="inferred from homology"/>
<keyword evidence="5" id="KW-1185">Reference proteome</keyword>
<gene>
    <name evidence="4" type="ORF">KR76_03875</name>
</gene>
<dbReference type="AlphaFoldDB" id="A0A0A1DHL4"/>
<dbReference type="SUPFAM" id="SSF51735">
    <property type="entry name" value="NAD(P)-binding Rossmann-fold domains"/>
    <property type="match status" value="1"/>
</dbReference>
<evidence type="ECO:0000256" key="2">
    <source>
        <dbReference type="ARBA" id="ARBA00023002"/>
    </source>
</evidence>
<protein>
    <submittedName>
        <fullName evidence="4">3-oxoacyl-[acyl-carrier protein] reductase</fullName>
        <ecNumber evidence="4">1.1.1.100</ecNumber>
    </submittedName>
</protein>
<keyword evidence="2 4" id="KW-0560">Oxidoreductase</keyword>
<evidence type="ECO:0000313" key="4">
    <source>
        <dbReference type="EMBL" id="AIY16112.1"/>
    </source>
</evidence>
<dbReference type="SMART" id="SM00822">
    <property type="entry name" value="PKS_KR"/>
    <property type="match status" value="1"/>
</dbReference>
<dbReference type="PANTHER" id="PTHR42879:SF2">
    <property type="entry name" value="3-OXOACYL-[ACYL-CARRIER-PROTEIN] REDUCTASE FABG"/>
    <property type="match status" value="1"/>
</dbReference>
<dbReference type="eggNOG" id="COG1028">
    <property type="taxonomic scope" value="Bacteria"/>
</dbReference>
<dbReference type="InterPro" id="IPR050259">
    <property type="entry name" value="SDR"/>
</dbReference>
<dbReference type="PRINTS" id="PR00081">
    <property type="entry name" value="GDHRDH"/>
</dbReference>
<dbReference type="KEGG" id="psim:KR76_03875"/>
<dbReference type="EC" id="1.1.1.100" evidence="4"/>
<dbReference type="STRING" id="2045.KR76_03875"/>
<dbReference type="Proteomes" id="UP000030300">
    <property type="component" value="Chromosome"/>
</dbReference>
<comment type="similarity">
    <text evidence="1">Belongs to the short-chain dehydrogenases/reductases (SDR) family.</text>
</comment>
<name>A0A0A1DHL4_NOCSI</name>